<feature type="domain" description="NAD(P)-binding" evidence="1">
    <location>
        <begin position="12"/>
        <end position="157"/>
    </location>
</feature>
<evidence type="ECO:0000313" key="3">
    <source>
        <dbReference type="Proteomes" id="UP001589798"/>
    </source>
</evidence>
<evidence type="ECO:0000313" key="2">
    <source>
        <dbReference type="EMBL" id="MFC0203416.1"/>
    </source>
</evidence>
<dbReference type="InterPro" id="IPR036291">
    <property type="entry name" value="NAD(P)-bd_dom_sf"/>
</dbReference>
<gene>
    <name evidence="2" type="ORF">ACFFJC_03920</name>
</gene>
<dbReference type="Gene3D" id="3.40.50.720">
    <property type="entry name" value="NAD(P)-binding Rossmann-like Domain"/>
    <property type="match status" value="1"/>
</dbReference>
<reference evidence="2 3" key="1">
    <citation type="submission" date="2024-09" db="EMBL/GenBank/DDBJ databases">
        <authorList>
            <person name="Sun Q."/>
            <person name="Mori K."/>
        </authorList>
    </citation>
    <scope>NUCLEOTIDE SEQUENCE [LARGE SCALE GENOMIC DNA]</scope>
    <source>
        <strain evidence="2 3">CCM 7706</strain>
    </source>
</reference>
<name>A0ABV6CRQ7_9SPHN</name>
<dbReference type="PANTHER" id="PTHR14097">
    <property type="entry name" value="OXIDOREDUCTASE HTATIP2"/>
    <property type="match status" value="1"/>
</dbReference>
<dbReference type="SUPFAM" id="SSF51735">
    <property type="entry name" value="NAD(P)-binding Rossmann-fold domains"/>
    <property type="match status" value="1"/>
</dbReference>
<protein>
    <submittedName>
        <fullName evidence="2">NAD(P)H-binding protein</fullName>
    </submittedName>
</protein>
<dbReference type="RefSeq" id="WP_379486174.1">
    <property type="nucleotide sequence ID" value="NZ_JBHLWK010000006.1"/>
</dbReference>
<evidence type="ECO:0000259" key="1">
    <source>
        <dbReference type="Pfam" id="PF13460"/>
    </source>
</evidence>
<proteinExistence type="predicted"/>
<dbReference type="EMBL" id="JBHLWK010000006">
    <property type="protein sequence ID" value="MFC0203416.1"/>
    <property type="molecule type" value="Genomic_DNA"/>
</dbReference>
<organism evidence="2 3">
    <name type="scientific">Novosphingobium soli</name>
    <dbReference type="NCBI Taxonomy" id="574956"/>
    <lineage>
        <taxon>Bacteria</taxon>
        <taxon>Pseudomonadati</taxon>
        <taxon>Pseudomonadota</taxon>
        <taxon>Alphaproteobacteria</taxon>
        <taxon>Sphingomonadales</taxon>
        <taxon>Sphingomonadaceae</taxon>
        <taxon>Novosphingobium</taxon>
    </lineage>
</organism>
<keyword evidence="3" id="KW-1185">Reference proteome</keyword>
<comment type="caution">
    <text evidence="2">The sequence shown here is derived from an EMBL/GenBank/DDBJ whole genome shotgun (WGS) entry which is preliminary data.</text>
</comment>
<dbReference type="PANTHER" id="PTHR14097:SF7">
    <property type="entry name" value="OXIDOREDUCTASE HTATIP2"/>
    <property type="match status" value="1"/>
</dbReference>
<sequence length="228" mass="24640">MEQGGIRICLVGATGLVGSSVMAEAVGRTDVRVIGVGRREAVLPPGARMEMLVGEPIDWPALVRAARADVLVCALGTTIKAAGSREQFRAIDYDLVRFVAEGARAAGVERMALVSSVGAERGSGNFYLRVKGEAEAAVERLGFRRFDVLRPSLLRGRRTEPRPLERAGQVMAPLVDRLVLHGRLRRFRSIPAAAVARAALALAGQEAPGRFVHEHDALRAWSQRACRK</sequence>
<dbReference type="InterPro" id="IPR016040">
    <property type="entry name" value="NAD(P)-bd_dom"/>
</dbReference>
<dbReference type="Proteomes" id="UP001589798">
    <property type="component" value="Unassembled WGS sequence"/>
</dbReference>
<dbReference type="Pfam" id="PF13460">
    <property type="entry name" value="NAD_binding_10"/>
    <property type="match status" value="1"/>
</dbReference>
<accession>A0ABV6CRQ7</accession>